<keyword evidence="4 9" id="KW-0812">Transmembrane</keyword>
<protein>
    <recommendedName>
        <fullName evidence="9">Sec-independent protein translocase protein TatB</fullName>
    </recommendedName>
</protein>
<evidence type="ECO:0000256" key="8">
    <source>
        <dbReference type="ARBA" id="ARBA00023136"/>
    </source>
</evidence>
<feature type="region of interest" description="Disordered" evidence="10">
    <location>
        <begin position="88"/>
        <end position="117"/>
    </location>
</feature>
<comment type="subcellular location">
    <subcellularLocation>
        <location evidence="9">Cell membrane</location>
        <topology evidence="9">Single-pass membrane protein</topology>
    </subcellularLocation>
    <subcellularLocation>
        <location evidence="1">Membrane</location>
        <topology evidence="1">Single-pass membrane protein</topology>
    </subcellularLocation>
</comment>
<keyword evidence="5 9" id="KW-0653">Protein transport</keyword>
<keyword evidence="2 9" id="KW-0813">Transport</keyword>
<dbReference type="NCBIfam" id="TIGR01410">
    <property type="entry name" value="tatB"/>
    <property type="match status" value="1"/>
</dbReference>
<dbReference type="NCBIfam" id="NF002377">
    <property type="entry name" value="PRK01371.1-4"/>
    <property type="match status" value="1"/>
</dbReference>
<evidence type="ECO:0000256" key="10">
    <source>
        <dbReference type="SAM" id="MobiDB-lite"/>
    </source>
</evidence>
<dbReference type="Proteomes" id="UP001597229">
    <property type="component" value="Unassembled WGS sequence"/>
</dbReference>
<evidence type="ECO:0000256" key="5">
    <source>
        <dbReference type="ARBA" id="ARBA00022927"/>
    </source>
</evidence>
<comment type="subunit">
    <text evidence="9">The Tat system comprises two distinct complexes: a TatABC complex, containing multiple copies of TatA, TatB and TatC subunits, and a separate TatA complex, containing only TatA subunits. Substrates initially bind to the TatABC complex, which probably triggers association of the separate TatA complex to form the active translocon.</text>
</comment>
<name>A0ABW3VW75_9ACTN</name>
<evidence type="ECO:0000313" key="11">
    <source>
        <dbReference type="EMBL" id="MFD1246986.1"/>
    </source>
</evidence>
<gene>
    <name evidence="9" type="primary">tatB</name>
    <name evidence="11" type="ORF">ACFQ3F_04220</name>
</gene>
<accession>A0ABW3VW75</accession>
<evidence type="ECO:0000256" key="2">
    <source>
        <dbReference type="ARBA" id="ARBA00022448"/>
    </source>
</evidence>
<evidence type="ECO:0000313" key="12">
    <source>
        <dbReference type="Proteomes" id="UP001597229"/>
    </source>
</evidence>
<feature type="compositionally biased region" description="Basic and acidic residues" evidence="10">
    <location>
        <begin position="88"/>
        <end position="98"/>
    </location>
</feature>
<evidence type="ECO:0000256" key="6">
    <source>
        <dbReference type="ARBA" id="ARBA00022989"/>
    </source>
</evidence>
<dbReference type="PANTHER" id="PTHR33162:SF1">
    <property type="entry name" value="SEC-INDEPENDENT PROTEIN TRANSLOCASE PROTEIN TATA, CHLOROPLASTIC"/>
    <property type="match status" value="1"/>
</dbReference>
<evidence type="ECO:0000256" key="1">
    <source>
        <dbReference type="ARBA" id="ARBA00004167"/>
    </source>
</evidence>
<comment type="similarity">
    <text evidence="9">Belongs to the TatB family.</text>
</comment>
<dbReference type="PRINTS" id="PR01506">
    <property type="entry name" value="TATBPROTEIN"/>
</dbReference>
<reference evidence="12" key="1">
    <citation type="journal article" date="2019" name="Int. J. Syst. Evol. Microbiol.">
        <title>The Global Catalogue of Microorganisms (GCM) 10K type strain sequencing project: providing services to taxonomists for standard genome sequencing and annotation.</title>
        <authorList>
            <consortium name="The Broad Institute Genomics Platform"/>
            <consortium name="The Broad Institute Genome Sequencing Center for Infectious Disease"/>
            <person name="Wu L."/>
            <person name="Ma J."/>
        </authorList>
    </citation>
    <scope>NUCLEOTIDE SEQUENCE [LARGE SCALE GENOMIC DNA]</scope>
    <source>
        <strain evidence="12">CCUG 52478</strain>
    </source>
</reference>
<keyword evidence="6 9" id="KW-1133">Transmembrane helix</keyword>
<evidence type="ECO:0000256" key="7">
    <source>
        <dbReference type="ARBA" id="ARBA00023010"/>
    </source>
</evidence>
<dbReference type="InterPro" id="IPR018448">
    <property type="entry name" value="TatB"/>
</dbReference>
<dbReference type="HAMAP" id="MF_00237">
    <property type="entry name" value="TatB"/>
    <property type="match status" value="1"/>
</dbReference>
<dbReference type="EMBL" id="JBHTLX010000005">
    <property type="protein sequence ID" value="MFD1246986.1"/>
    <property type="molecule type" value="Genomic_DNA"/>
</dbReference>
<evidence type="ECO:0000256" key="3">
    <source>
        <dbReference type="ARBA" id="ARBA00022475"/>
    </source>
</evidence>
<keyword evidence="7 9" id="KW-0811">Translocation</keyword>
<dbReference type="Gene3D" id="1.20.5.3310">
    <property type="match status" value="1"/>
</dbReference>
<keyword evidence="8 9" id="KW-0472">Membrane</keyword>
<dbReference type="Pfam" id="PF02416">
    <property type="entry name" value="TatA_B_E"/>
    <property type="match status" value="1"/>
</dbReference>
<dbReference type="InterPro" id="IPR003369">
    <property type="entry name" value="TatA/B/E"/>
</dbReference>
<comment type="function">
    <text evidence="9">Part of the twin-arginine translocation (Tat) system that transports large folded proteins containing a characteristic twin-arginine motif in their signal peptide across membranes. Together with TatC, TatB is part of a receptor directly interacting with Tat signal peptides. TatB may form an oligomeric binding site that transiently accommodates folded Tat precursor proteins before their translocation.</text>
</comment>
<keyword evidence="3 9" id="KW-1003">Cell membrane</keyword>
<keyword evidence="12" id="KW-1185">Reference proteome</keyword>
<sequence length="117" mass="12936">MFGIGFPELIVIAFLAVLVFGPDKLPDLARQAGRFVRQLRSFANNARDELRSELGPEYADLELTDLDPRALVRKHIAEAMAELDELDDAVRNAGEADRPSSLPLAPGERPPYDFDAT</sequence>
<dbReference type="PANTHER" id="PTHR33162">
    <property type="entry name" value="SEC-INDEPENDENT PROTEIN TRANSLOCASE PROTEIN TATA, CHLOROPLASTIC"/>
    <property type="match status" value="1"/>
</dbReference>
<organism evidence="11 12">
    <name type="scientific">Nocardioides ginsengisoli</name>
    <dbReference type="NCBI Taxonomy" id="363868"/>
    <lineage>
        <taxon>Bacteria</taxon>
        <taxon>Bacillati</taxon>
        <taxon>Actinomycetota</taxon>
        <taxon>Actinomycetes</taxon>
        <taxon>Propionibacteriales</taxon>
        <taxon>Nocardioidaceae</taxon>
        <taxon>Nocardioides</taxon>
    </lineage>
</organism>
<dbReference type="RefSeq" id="WP_367917542.1">
    <property type="nucleotide sequence ID" value="NZ_BAABAC010000005.1"/>
</dbReference>
<evidence type="ECO:0000256" key="9">
    <source>
        <dbReference type="HAMAP-Rule" id="MF_00237"/>
    </source>
</evidence>
<proteinExistence type="inferred from homology"/>
<comment type="caution">
    <text evidence="11">The sequence shown here is derived from an EMBL/GenBank/DDBJ whole genome shotgun (WGS) entry which is preliminary data.</text>
</comment>
<evidence type="ECO:0000256" key="4">
    <source>
        <dbReference type="ARBA" id="ARBA00022692"/>
    </source>
</evidence>